<reference evidence="3" key="1">
    <citation type="journal article" date="2019" name="Int. J. Syst. Evol. Microbiol.">
        <title>The Global Catalogue of Microorganisms (GCM) 10K type strain sequencing project: providing services to taxonomists for standard genome sequencing and annotation.</title>
        <authorList>
            <consortium name="The Broad Institute Genomics Platform"/>
            <consortium name="The Broad Institute Genome Sequencing Center for Infectious Disease"/>
            <person name="Wu L."/>
            <person name="Ma J."/>
        </authorList>
    </citation>
    <scope>NUCLEOTIDE SEQUENCE [LARGE SCALE GENOMIC DNA]</scope>
    <source>
        <strain evidence="3">NBRC 108725</strain>
    </source>
</reference>
<gene>
    <name evidence="2" type="ORF">GCM10025866_05830</name>
</gene>
<dbReference type="Proteomes" id="UP001321498">
    <property type="component" value="Chromosome"/>
</dbReference>
<evidence type="ECO:0000313" key="3">
    <source>
        <dbReference type="Proteomes" id="UP001321498"/>
    </source>
</evidence>
<accession>A0ABM8G917</accession>
<dbReference type="EMBL" id="AP027731">
    <property type="protein sequence ID" value="BDZ44674.1"/>
    <property type="molecule type" value="Genomic_DNA"/>
</dbReference>
<proteinExistence type="predicted"/>
<evidence type="ECO:0000256" key="1">
    <source>
        <dbReference type="SAM" id="MobiDB-lite"/>
    </source>
</evidence>
<sequence>MPTLVIFGALFVLLALIVVLVRVRAARRKAAVRRTEELDQKQLDLKAGALLVQLDDALKTSEQELGFAEAEFGAEQTAPFHATLESATGKVREAFRIKQRLDDAEPETPEEQRQLATQIITLCEQADAELDTQAEAFEQLRELGKNAPQALSAMTSDAERLGARIPAAQSTLAALRARFDESAVASVADNPAQAQKLLEFAANEGSKAAESIRAGKAGPAAVAVRNAQQSLGQAAQLLDAVDRAGSDLDAATGKLTAAAQALQEDVDEAQRMTAQARATASPELDGIVGEAQRALAAGPAPRNPVAALTALTTIEQRIDQALAPARERAQRIQRAQASLDRALSTAASQIAAARDFITTRRGGVGAEARTRLAEAERRYAEAQASAAGDPEGALASAQSAASLAASALTAAQSDVSDFMGMGGGGTPVVVGRGGGGGDMTSAILGGIIGSMLGGGGRSGGYYGGVRAAEASAAVSGAASAGVPRWRVPLRGRGVWRLPWIRGLVRGTPQRRRALLATYRTTKVETTERKRNRWRSRPSSDASRSWRRPTSMR</sequence>
<evidence type="ECO:0000313" key="2">
    <source>
        <dbReference type="EMBL" id="BDZ44674.1"/>
    </source>
</evidence>
<feature type="region of interest" description="Disordered" evidence="1">
    <location>
        <begin position="525"/>
        <end position="552"/>
    </location>
</feature>
<keyword evidence="3" id="KW-1185">Reference proteome</keyword>
<organism evidence="2 3">
    <name type="scientific">Naasia aerilata</name>
    <dbReference type="NCBI Taxonomy" id="1162966"/>
    <lineage>
        <taxon>Bacteria</taxon>
        <taxon>Bacillati</taxon>
        <taxon>Actinomycetota</taxon>
        <taxon>Actinomycetes</taxon>
        <taxon>Micrococcales</taxon>
        <taxon>Microbacteriaceae</taxon>
        <taxon>Naasia</taxon>
    </lineage>
</organism>
<protein>
    <submittedName>
        <fullName evidence="2">Uncharacterized protein</fullName>
    </submittedName>
</protein>
<name>A0ABM8G917_9MICO</name>